<sequence>MKTNDRDDIKVISMDSLLYEKKGKRSAVTKIVEPKIPKKRVITTTDKWNFSEDELDPIQQLEYVRQIVNECEIPFQRLSTPCQFIKQQIQQKLGSYKCQDGKKNKYDELSFIKHHQVLQLMIQCENKCFYCKEPTHVLYENVREPKQWTLERIHNHIGHNETNVVIACLQCNLRRRTMHYQRYVLTKEMNIIKKI</sequence>
<dbReference type="Gene3D" id="3.30.40.220">
    <property type="match status" value="1"/>
</dbReference>
<evidence type="ECO:0008006" key="2">
    <source>
        <dbReference type="Google" id="ProtNLM"/>
    </source>
</evidence>
<name>A0A6C0HU76_9ZZZZ</name>
<organism evidence="1">
    <name type="scientific">viral metagenome</name>
    <dbReference type="NCBI Taxonomy" id="1070528"/>
    <lineage>
        <taxon>unclassified sequences</taxon>
        <taxon>metagenomes</taxon>
        <taxon>organismal metagenomes</taxon>
    </lineage>
</organism>
<accession>A0A6C0HU76</accession>
<dbReference type="AlphaFoldDB" id="A0A6C0HU76"/>
<dbReference type="EMBL" id="MN740015">
    <property type="protein sequence ID" value="QHT84099.1"/>
    <property type="molecule type" value="Genomic_DNA"/>
</dbReference>
<reference evidence="1" key="1">
    <citation type="journal article" date="2020" name="Nature">
        <title>Giant virus diversity and host interactions through global metagenomics.</title>
        <authorList>
            <person name="Schulz F."/>
            <person name="Roux S."/>
            <person name="Paez-Espino D."/>
            <person name="Jungbluth S."/>
            <person name="Walsh D.A."/>
            <person name="Denef V.J."/>
            <person name="McMahon K.D."/>
            <person name="Konstantinidis K.T."/>
            <person name="Eloe-Fadrosh E.A."/>
            <person name="Kyrpides N.C."/>
            <person name="Woyke T."/>
        </authorList>
    </citation>
    <scope>NUCLEOTIDE SEQUENCE</scope>
    <source>
        <strain evidence="1">GVMAG-M-3300023184-16</strain>
    </source>
</reference>
<evidence type="ECO:0000313" key="1">
    <source>
        <dbReference type="EMBL" id="QHT84099.1"/>
    </source>
</evidence>
<protein>
    <recommendedName>
        <fullName evidence="2">HNH endonuclease</fullName>
    </recommendedName>
</protein>
<proteinExistence type="predicted"/>